<accession>A0A4P9YGN9</accession>
<dbReference type="Pfam" id="PF12108">
    <property type="entry name" value="SF3a60_bindingd"/>
    <property type="match status" value="1"/>
</dbReference>
<dbReference type="EMBL" id="ML005393">
    <property type="protein sequence ID" value="RKP18693.1"/>
    <property type="molecule type" value="Genomic_DNA"/>
</dbReference>
<evidence type="ECO:0000313" key="12">
    <source>
        <dbReference type="Proteomes" id="UP000281549"/>
    </source>
</evidence>
<evidence type="ECO:0000256" key="5">
    <source>
        <dbReference type="ARBA" id="ARBA00022771"/>
    </source>
</evidence>
<keyword evidence="5" id="KW-0863">Zinc-finger</keyword>
<comment type="subcellular location">
    <subcellularLocation>
        <location evidence="1">Nucleus</location>
    </subcellularLocation>
</comment>
<dbReference type="Pfam" id="PF16837">
    <property type="entry name" value="SF3A3"/>
    <property type="match status" value="1"/>
</dbReference>
<evidence type="ECO:0000256" key="2">
    <source>
        <dbReference type="ARBA" id="ARBA00008776"/>
    </source>
</evidence>
<dbReference type="Gene3D" id="3.30.160.60">
    <property type="entry name" value="Classic Zinc Finger"/>
    <property type="match status" value="1"/>
</dbReference>
<feature type="coiled-coil region" evidence="8">
    <location>
        <begin position="245"/>
        <end position="279"/>
    </location>
</feature>
<feature type="domain" description="Matrin-type" evidence="10">
    <location>
        <begin position="370"/>
        <end position="401"/>
    </location>
</feature>
<keyword evidence="4" id="KW-0479">Metal-binding</keyword>
<keyword evidence="8" id="KW-0175">Coiled coil</keyword>
<dbReference type="Pfam" id="PF11931">
    <property type="entry name" value="SF3a60_Prp9_C"/>
    <property type="match status" value="1"/>
</dbReference>
<evidence type="ECO:0000256" key="7">
    <source>
        <dbReference type="ARBA" id="ARBA00023242"/>
    </source>
</evidence>
<keyword evidence="7" id="KW-0539">Nucleus</keyword>
<evidence type="ECO:0000256" key="3">
    <source>
        <dbReference type="ARBA" id="ARBA00022553"/>
    </source>
</evidence>
<evidence type="ECO:0000256" key="1">
    <source>
        <dbReference type="ARBA" id="ARBA00004123"/>
    </source>
</evidence>
<dbReference type="Proteomes" id="UP000281549">
    <property type="component" value="Unassembled WGS sequence"/>
</dbReference>
<dbReference type="GO" id="GO:0000398">
    <property type="term" value="P:mRNA splicing, via spliceosome"/>
    <property type="evidence" value="ECO:0007669"/>
    <property type="project" value="InterPro"/>
</dbReference>
<dbReference type="SUPFAM" id="SSF57667">
    <property type="entry name" value="beta-beta-alpha zinc fingers"/>
    <property type="match status" value="1"/>
</dbReference>
<dbReference type="PANTHER" id="PTHR12786:SF2">
    <property type="entry name" value="SPLICING FACTOR 3A SUBUNIT 3"/>
    <property type="match status" value="1"/>
</dbReference>
<organism evidence="11 12">
    <name type="scientific">Rozella allomycis (strain CSF55)</name>
    <dbReference type="NCBI Taxonomy" id="988480"/>
    <lineage>
        <taxon>Eukaryota</taxon>
        <taxon>Fungi</taxon>
        <taxon>Fungi incertae sedis</taxon>
        <taxon>Cryptomycota</taxon>
        <taxon>Cryptomycota incertae sedis</taxon>
        <taxon>Rozella</taxon>
    </lineage>
</organism>
<name>A0A4P9YGN9_ROZAC</name>
<dbReference type="InterPro" id="IPR021966">
    <property type="entry name" value="SF3a60_bindingd"/>
</dbReference>
<dbReference type="InterPro" id="IPR031774">
    <property type="entry name" value="SF3A3_dom"/>
</dbReference>
<dbReference type="GO" id="GO:0005681">
    <property type="term" value="C:spliceosomal complex"/>
    <property type="evidence" value="ECO:0007669"/>
    <property type="project" value="InterPro"/>
</dbReference>
<feature type="compositionally biased region" description="Acidic residues" evidence="9">
    <location>
        <begin position="625"/>
        <end position="637"/>
    </location>
</feature>
<dbReference type="PROSITE" id="PS00028">
    <property type="entry name" value="ZINC_FINGER_C2H2_1"/>
    <property type="match status" value="1"/>
</dbReference>
<sequence>MDFILEKQRYGHEEIERLEKLAVDIFMDPAKTYKEKIMQEHQVKTVLERIQSRSLEIIRAYDDKDGQRRQEMDMISGASELSEFYRSLKEIKDFHRRNPNELADVFELEVKDVKRMRVKDIETMFTGEESFGKYLDMNMHHLVFNNFKDVKKVDYVQYLDSFHILNGLPKGADYVKYVNDLSDYIEEFFKKSKPLINFEQIKNSGLEEFEKYYQNETSKDLFCLACSKLFSKNSVFDSHLNGKKHKKAQAELDAKKLSIEEKEETLNRLYNEEIQKEKDFAAKEFLLPFYAKELHDVIEDTKAFIERKQSRTFEEREMDMEEEEEVIEEEQEVEEEEDVKLHNPKGLPLGWDGKPIPYWLYKLHGLGFQFPCEICGNYIYMGRRAFERHFSEWRHTYALKCLGITNSKHFYEIVKIEEALACNIWEKLKKQSKDENFVAEDMEEFEDESGNVYNKKTYEDLQRQGIFVNGCYIVPSKPHIHSNMKSIFFTIVSLSSYLLAAPSVLDIDGKCRCKRKTMTETMTQTKTIMQTSTVTETLAPITESRTETTTLTETSTLPRETNTITETCETRTNTITETQTLSPITTTLQCETVTKTETLPPMTVTPTCPPRRRRKCRKCEKGGYGDDESDDQDGDDY</sequence>
<dbReference type="InterPro" id="IPR024598">
    <property type="entry name" value="SF3a60/Prp9_C"/>
</dbReference>
<dbReference type="InterPro" id="IPR000690">
    <property type="entry name" value="Matrin/U1-C_Znf_C2H2"/>
</dbReference>
<evidence type="ECO:0000256" key="6">
    <source>
        <dbReference type="ARBA" id="ARBA00022833"/>
    </source>
</evidence>
<reference evidence="12" key="1">
    <citation type="journal article" date="2018" name="Nat. Microbiol.">
        <title>Leveraging single-cell genomics to expand the fungal tree of life.</title>
        <authorList>
            <person name="Ahrendt S.R."/>
            <person name="Quandt C.A."/>
            <person name="Ciobanu D."/>
            <person name="Clum A."/>
            <person name="Salamov A."/>
            <person name="Andreopoulos B."/>
            <person name="Cheng J.F."/>
            <person name="Woyke T."/>
            <person name="Pelin A."/>
            <person name="Henrissat B."/>
            <person name="Reynolds N.K."/>
            <person name="Benny G.L."/>
            <person name="Smith M.E."/>
            <person name="James T.Y."/>
            <person name="Grigoriev I.V."/>
        </authorList>
    </citation>
    <scope>NUCLEOTIDE SEQUENCE [LARGE SCALE GENOMIC DNA]</scope>
    <source>
        <strain evidence="12">CSF55</strain>
    </source>
</reference>
<dbReference type="GO" id="GO:0003723">
    <property type="term" value="F:RNA binding"/>
    <property type="evidence" value="ECO:0007669"/>
    <property type="project" value="InterPro"/>
</dbReference>
<gene>
    <name evidence="11" type="ORF">ROZALSC1DRAFT_29639</name>
</gene>
<comment type="similarity">
    <text evidence="2">Belongs to the SF3A3 family.</text>
</comment>
<evidence type="ECO:0000256" key="9">
    <source>
        <dbReference type="SAM" id="MobiDB-lite"/>
    </source>
</evidence>
<dbReference type="Pfam" id="PF12171">
    <property type="entry name" value="zf-C2H2_jaz"/>
    <property type="match status" value="1"/>
</dbReference>
<feature type="region of interest" description="Disordered" evidence="9">
    <location>
        <begin position="601"/>
        <end position="637"/>
    </location>
</feature>
<feature type="coiled-coil region" evidence="8">
    <location>
        <begin position="313"/>
        <end position="340"/>
    </location>
</feature>
<evidence type="ECO:0000259" key="10">
    <source>
        <dbReference type="PROSITE" id="PS50171"/>
    </source>
</evidence>
<dbReference type="PANTHER" id="PTHR12786">
    <property type="entry name" value="SPLICING FACTOR SF3A-RELATED"/>
    <property type="match status" value="1"/>
</dbReference>
<evidence type="ECO:0000256" key="8">
    <source>
        <dbReference type="SAM" id="Coils"/>
    </source>
</evidence>
<dbReference type="GO" id="GO:0008270">
    <property type="term" value="F:zinc ion binding"/>
    <property type="evidence" value="ECO:0007669"/>
    <property type="project" value="UniProtKB-KW"/>
</dbReference>
<protein>
    <recommendedName>
        <fullName evidence="10">Matrin-type domain-containing protein</fullName>
    </recommendedName>
</protein>
<dbReference type="InterPro" id="IPR051421">
    <property type="entry name" value="RNA_Proc_DNA_Dmg_Regulator"/>
</dbReference>
<dbReference type="InterPro" id="IPR013087">
    <property type="entry name" value="Znf_C2H2_type"/>
</dbReference>
<dbReference type="InterPro" id="IPR036236">
    <property type="entry name" value="Znf_C2H2_sf"/>
</dbReference>
<dbReference type="AlphaFoldDB" id="A0A4P9YGN9"/>
<dbReference type="InterPro" id="IPR022755">
    <property type="entry name" value="Znf_C2H2_jaz"/>
</dbReference>
<proteinExistence type="inferred from homology"/>
<dbReference type="SMART" id="SM00451">
    <property type="entry name" value="ZnF_U1"/>
    <property type="match status" value="1"/>
</dbReference>
<keyword evidence="3" id="KW-0597">Phosphoprotein</keyword>
<evidence type="ECO:0000313" key="11">
    <source>
        <dbReference type="EMBL" id="RKP18693.1"/>
    </source>
</evidence>
<keyword evidence="6" id="KW-0862">Zinc</keyword>
<evidence type="ECO:0000256" key="4">
    <source>
        <dbReference type="ARBA" id="ARBA00022723"/>
    </source>
</evidence>
<dbReference type="InterPro" id="IPR003604">
    <property type="entry name" value="Matrin/U1-like-C_Znf_C2H2"/>
</dbReference>
<dbReference type="PROSITE" id="PS50171">
    <property type="entry name" value="ZF_MATRIN"/>
    <property type="match status" value="1"/>
</dbReference>